<evidence type="ECO:0000313" key="8">
    <source>
        <dbReference type="Proteomes" id="UP000031488"/>
    </source>
</evidence>
<sequence length="438" mass="45945">MSAYQWLIVGICTFLNALDGYDVLAISFTSNEVSDEFALSGTTLGLVMSAALLGMAVGALVLGPVADRIGRKNMMMIALGVNAVGLFFTATSSSAAELGLWRVITGLGIGGILVSTNVISAEYASRRRRGLAISIYAAGYGIGAAVGGSIMISLIGAFGWRSVFVFGGSLTIVSLVFVIWLVPESASYLYNKRPVNAQKRLDTIAAKLGHNEPVDLSATESDMESGAGTGKGVGSLLNHRNRRVTLVVWATFFIVMFGFYFVNSWTPRLMNETGLSESLSMVVTVGLTVGGAIGSVVFGLFTSRWSTRTVLMSFSVLAAIFMAVFVFTAQWLAIVIIFGVLVGMFTNGCIAGLYVLTPQSYSASMRSTGSGWGIGIGRFGAIIAPTATGALLDGGWSPQAIYVLVGAILLLAALALLGMRGIDVEANRKPEPVTSSAP</sequence>
<feature type="transmembrane region" description="Helical" evidence="5">
    <location>
        <begin position="163"/>
        <end position="183"/>
    </location>
</feature>
<dbReference type="Pfam" id="PF07690">
    <property type="entry name" value="MFS_1"/>
    <property type="match status" value="1"/>
</dbReference>
<feature type="transmembrane region" description="Helical" evidence="5">
    <location>
        <begin position="244"/>
        <end position="262"/>
    </location>
</feature>
<dbReference type="AlphaFoldDB" id="A0A0B9AWM2"/>
<dbReference type="STRING" id="1703.BLSMQ_1394"/>
<feature type="transmembrane region" description="Helical" evidence="5">
    <location>
        <begin position="309"/>
        <end position="327"/>
    </location>
</feature>
<dbReference type="Proteomes" id="UP000031488">
    <property type="component" value="Unassembled WGS sequence"/>
</dbReference>
<comment type="caution">
    <text evidence="7">The sequence shown here is derived from an EMBL/GenBank/DDBJ whole genome shotgun (WGS) entry which is preliminary data.</text>
</comment>
<accession>A0A0B9AWM2</accession>
<evidence type="ECO:0000313" key="7">
    <source>
        <dbReference type="EMBL" id="KHS53720.1"/>
    </source>
</evidence>
<dbReference type="GO" id="GO:0046943">
    <property type="term" value="F:carboxylic acid transmembrane transporter activity"/>
    <property type="evidence" value="ECO:0007669"/>
    <property type="project" value="TreeGrafter"/>
</dbReference>
<dbReference type="PANTHER" id="PTHR23508">
    <property type="entry name" value="CARBOXYLIC ACID TRANSPORTER PROTEIN HOMOLOG"/>
    <property type="match status" value="1"/>
</dbReference>
<feature type="transmembrane region" description="Helical" evidence="5">
    <location>
        <begin position="99"/>
        <end position="119"/>
    </location>
</feature>
<feature type="transmembrane region" description="Helical" evidence="5">
    <location>
        <begin position="131"/>
        <end position="157"/>
    </location>
</feature>
<evidence type="ECO:0000256" key="5">
    <source>
        <dbReference type="SAM" id="Phobius"/>
    </source>
</evidence>
<dbReference type="PROSITE" id="PS00217">
    <property type="entry name" value="SUGAR_TRANSPORT_2"/>
    <property type="match status" value="1"/>
</dbReference>
<proteinExistence type="predicted"/>
<feature type="domain" description="Major facilitator superfamily (MFS) profile" evidence="6">
    <location>
        <begin position="8"/>
        <end position="424"/>
    </location>
</feature>
<comment type="subcellular location">
    <subcellularLocation>
        <location evidence="1">Cell membrane</location>
        <topology evidence="1">Multi-pass membrane protein</topology>
    </subcellularLocation>
</comment>
<feature type="transmembrane region" description="Helical" evidence="5">
    <location>
        <begin position="74"/>
        <end position="93"/>
    </location>
</feature>
<evidence type="ECO:0000259" key="6">
    <source>
        <dbReference type="PROSITE" id="PS50850"/>
    </source>
</evidence>
<keyword evidence="4 5" id="KW-0472">Membrane</keyword>
<keyword evidence="3 5" id="KW-1133">Transmembrane helix</keyword>
<gene>
    <name evidence="7" type="ORF">AE0388_0795</name>
</gene>
<evidence type="ECO:0000256" key="2">
    <source>
        <dbReference type="ARBA" id="ARBA00022692"/>
    </source>
</evidence>
<dbReference type="InterPro" id="IPR036259">
    <property type="entry name" value="MFS_trans_sf"/>
</dbReference>
<organism evidence="7 8">
    <name type="scientific">Brevibacterium linens</name>
    <dbReference type="NCBI Taxonomy" id="1703"/>
    <lineage>
        <taxon>Bacteria</taxon>
        <taxon>Bacillati</taxon>
        <taxon>Actinomycetota</taxon>
        <taxon>Actinomycetes</taxon>
        <taxon>Micrococcales</taxon>
        <taxon>Brevibacteriaceae</taxon>
        <taxon>Brevibacterium</taxon>
    </lineage>
</organism>
<dbReference type="CDD" id="cd17365">
    <property type="entry name" value="MFS_PcaK_like"/>
    <property type="match status" value="1"/>
</dbReference>
<dbReference type="InterPro" id="IPR011701">
    <property type="entry name" value="MFS"/>
</dbReference>
<feature type="transmembrane region" description="Helical" evidence="5">
    <location>
        <begin position="282"/>
        <end position="302"/>
    </location>
</feature>
<evidence type="ECO:0000256" key="1">
    <source>
        <dbReference type="ARBA" id="ARBA00004651"/>
    </source>
</evidence>
<dbReference type="PROSITE" id="PS00216">
    <property type="entry name" value="SUGAR_TRANSPORT_1"/>
    <property type="match status" value="1"/>
</dbReference>
<evidence type="ECO:0000256" key="4">
    <source>
        <dbReference type="ARBA" id="ARBA00023136"/>
    </source>
</evidence>
<dbReference type="EMBL" id="JTJZ01000014">
    <property type="protein sequence ID" value="KHS53720.1"/>
    <property type="molecule type" value="Genomic_DNA"/>
</dbReference>
<feature type="transmembrane region" description="Helical" evidence="5">
    <location>
        <begin position="333"/>
        <end position="357"/>
    </location>
</feature>
<dbReference type="SUPFAM" id="SSF103473">
    <property type="entry name" value="MFS general substrate transporter"/>
    <property type="match status" value="1"/>
</dbReference>
<reference evidence="7 8" key="1">
    <citation type="submission" date="2014-11" db="EMBL/GenBank/DDBJ databases">
        <title>Draft Genome Sequence of Brevibacterium linens AE038-8.</title>
        <authorList>
            <person name="Maizel D."/>
            <person name="Utturkar S.M."/>
            <person name="Brown S.D."/>
            <person name="Ferrero M."/>
            <person name="Rosen B.P."/>
        </authorList>
    </citation>
    <scope>NUCLEOTIDE SEQUENCE [LARGE SCALE GENOMIC DNA]</scope>
    <source>
        <strain evidence="7 8">AE038-8</strain>
    </source>
</reference>
<dbReference type="RefSeq" id="WP_235354922.1">
    <property type="nucleotide sequence ID" value="NZ_JTJZ01000014.1"/>
</dbReference>
<keyword evidence="8" id="KW-1185">Reference proteome</keyword>
<keyword evidence="2 5" id="KW-0812">Transmembrane</keyword>
<protein>
    <submittedName>
        <fullName evidence="7">Major facilitator superfamily MFS_1</fullName>
    </submittedName>
</protein>
<feature type="transmembrane region" description="Helical" evidence="5">
    <location>
        <begin position="44"/>
        <end position="62"/>
    </location>
</feature>
<dbReference type="Gene3D" id="1.20.1250.20">
    <property type="entry name" value="MFS general substrate transporter like domains"/>
    <property type="match status" value="1"/>
</dbReference>
<feature type="transmembrane region" description="Helical" evidence="5">
    <location>
        <begin position="400"/>
        <end position="419"/>
    </location>
</feature>
<dbReference type="PATRIC" id="fig|1703.6.peg.677"/>
<feature type="transmembrane region" description="Helical" evidence="5">
    <location>
        <begin position="369"/>
        <end position="388"/>
    </location>
</feature>
<dbReference type="PANTHER" id="PTHR23508:SF10">
    <property type="entry name" value="CARBOXYLIC ACID TRANSPORTER PROTEIN HOMOLOG"/>
    <property type="match status" value="1"/>
</dbReference>
<name>A0A0B9AWM2_BRELN</name>
<dbReference type="PROSITE" id="PS50850">
    <property type="entry name" value="MFS"/>
    <property type="match status" value="1"/>
</dbReference>
<dbReference type="InterPro" id="IPR020846">
    <property type="entry name" value="MFS_dom"/>
</dbReference>
<dbReference type="InterPro" id="IPR005829">
    <property type="entry name" value="Sugar_transporter_CS"/>
</dbReference>
<dbReference type="GO" id="GO:0005886">
    <property type="term" value="C:plasma membrane"/>
    <property type="evidence" value="ECO:0007669"/>
    <property type="project" value="UniProtKB-SubCell"/>
</dbReference>
<evidence type="ECO:0000256" key="3">
    <source>
        <dbReference type="ARBA" id="ARBA00022989"/>
    </source>
</evidence>